<dbReference type="InterPro" id="IPR037523">
    <property type="entry name" value="VOC_core"/>
</dbReference>
<dbReference type="Gene3D" id="3.10.180.10">
    <property type="entry name" value="2,3-Dihydroxybiphenyl 1,2-Dioxygenase, domain 1"/>
    <property type="match status" value="1"/>
</dbReference>
<accession>A0ABP7YTI4</accession>
<gene>
    <name evidence="2" type="ORF">GCM10022216_20720</name>
</gene>
<evidence type="ECO:0000259" key="1">
    <source>
        <dbReference type="PROSITE" id="PS51819"/>
    </source>
</evidence>
<dbReference type="Pfam" id="PF18029">
    <property type="entry name" value="Glyoxalase_6"/>
    <property type="match status" value="1"/>
</dbReference>
<reference evidence="3" key="1">
    <citation type="journal article" date="2019" name="Int. J. Syst. Evol. Microbiol.">
        <title>The Global Catalogue of Microorganisms (GCM) 10K type strain sequencing project: providing services to taxonomists for standard genome sequencing and annotation.</title>
        <authorList>
            <consortium name="The Broad Institute Genomics Platform"/>
            <consortium name="The Broad Institute Genome Sequencing Center for Infectious Disease"/>
            <person name="Wu L."/>
            <person name="Ma J."/>
        </authorList>
    </citation>
    <scope>NUCLEOTIDE SEQUENCE [LARGE SCALE GENOMIC DNA]</scope>
    <source>
        <strain evidence="3">JCM 16704</strain>
    </source>
</reference>
<dbReference type="CDD" id="cd07247">
    <property type="entry name" value="SgaA_N_like"/>
    <property type="match status" value="1"/>
</dbReference>
<name>A0ABP7YTI4_9SPHI</name>
<dbReference type="EMBL" id="BAAAZI010000008">
    <property type="protein sequence ID" value="GAA4141069.1"/>
    <property type="molecule type" value="Genomic_DNA"/>
</dbReference>
<sequence length="131" mass="14770">MSEPKFKPGQIVWADLTSNKADTLKEFYKSVAGWQEFPVAMRDEEGEYNDYAMLVDPENAAGGICNKRGKNNSLPTQWIMYIYAEDVEERLKTAQELGGKLIHESRKPDGTYNYVIIEDPVGAVFGIGNMQ</sequence>
<protein>
    <recommendedName>
        <fullName evidence="1">VOC domain-containing protein</fullName>
    </recommendedName>
</protein>
<evidence type="ECO:0000313" key="2">
    <source>
        <dbReference type="EMBL" id="GAA4141069.1"/>
    </source>
</evidence>
<proteinExistence type="predicted"/>
<dbReference type="SUPFAM" id="SSF54593">
    <property type="entry name" value="Glyoxalase/Bleomycin resistance protein/Dihydroxybiphenyl dioxygenase"/>
    <property type="match status" value="1"/>
</dbReference>
<dbReference type="InterPro" id="IPR041581">
    <property type="entry name" value="Glyoxalase_6"/>
</dbReference>
<keyword evidence="3" id="KW-1185">Reference proteome</keyword>
<dbReference type="RefSeq" id="WP_344674638.1">
    <property type="nucleotide sequence ID" value="NZ_BAAAZI010000008.1"/>
</dbReference>
<comment type="caution">
    <text evidence="2">The sequence shown here is derived from an EMBL/GenBank/DDBJ whole genome shotgun (WGS) entry which is preliminary data.</text>
</comment>
<evidence type="ECO:0000313" key="3">
    <source>
        <dbReference type="Proteomes" id="UP001500101"/>
    </source>
</evidence>
<dbReference type="InterPro" id="IPR029068">
    <property type="entry name" value="Glyas_Bleomycin-R_OHBP_Dase"/>
</dbReference>
<dbReference type="Proteomes" id="UP001500101">
    <property type="component" value="Unassembled WGS sequence"/>
</dbReference>
<feature type="domain" description="VOC" evidence="1">
    <location>
        <begin position="10"/>
        <end position="130"/>
    </location>
</feature>
<organism evidence="2 3">
    <name type="scientific">Sphingobacterium kyonggiense</name>
    <dbReference type="NCBI Taxonomy" id="714075"/>
    <lineage>
        <taxon>Bacteria</taxon>
        <taxon>Pseudomonadati</taxon>
        <taxon>Bacteroidota</taxon>
        <taxon>Sphingobacteriia</taxon>
        <taxon>Sphingobacteriales</taxon>
        <taxon>Sphingobacteriaceae</taxon>
        <taxon>Sphingobacterium</taxon>
    </lineage>
</organism>
<dbReference type="PROSITE" id="PS51819">
    <property type="entry name" value="VOC"/>
    <property type="match status" value="1"/>
</dbReference>